<evidence type="ECO:0000313" key="5">
    <source>
        <dbReference type="EMBL" id="SEV87960.1"/>
    </source>
</evidence>
<evidence type="ECO:0000256" key="1">
    <source>
        <dbReference type="SAM" id="Phobius"/>
    </source>
</evidence>
<name>A0A0Q2QQY3_9EURY</name>
<evidence type="ECO:0000313" key="6">
    <source>
        <dbReference type="Proteomes" id="UP000051862"/>
    </source>
</evidence>
<dbReference type="OrthoDB" id="101917at2157"/>
<sequence>MLEVLNVAMRFSTWGFTTYRWIRKREGFLLFLSLALWIDSLAALAQKPILENLGLHPEAKVLVPLLSLLAVVEGILLLVTSLYLHERLGSAGGQVLILLTSVGGSAYVLLAALFDTSPLLMMAFPLPFLGLSLMATGYALIKKEIGIRSTATLFPMGAFLLGAINFTYPVTITTALAPYLYGAGALFRVMMFIGMAKYALFQIMPPKAPVGDMPHGAFYVDNKRHLASIIQRMKSTGNGVLITRTPPEDETPTFPVFWVTRVASTAPWKNIVTVRPTDIGILIDLVKKHLEKGHSIVVLDCFEYLVLENGFENALKFLLSLKDHVVRFGGALIVATDPSMYSEKQWTVMLRELDRLEF</sequence>
<dbReference type="PANTHER" id="PTHR33531">
    <property type="entry name" value="RUBRERYTHRIN SUBFAMILY"/>
    <property type="match status" value="1"/>
</dbReference>
<dbReference type="Pfam" id="PF05763">
    <property type="entry name" value="DUF835"/>
    <property type="match status" value="1"/>
</dbReference>
<gene>
    <name evidence="3" type="ORF">A3L14_06770</name>
    <name evidence="4" type="ORF">AMR53_05470</name>
    <name evidence="5" type="ORF">SAMN05216170_0594</name>
</gene>
<dbReference type="EMBL" id="CP015105">
    <property type="protein sequence ID" value="ASJ12608.1"/>
    <property type="molecule type" value="Genomic_DNA"/>
</dbReference>
<evidence type="ECO:0000313" key="7">
    <source>
        <dbReference type="Proteomes" id="UP000182125"/>
    </source>
</evidence>
<feature type="transmembrane region" description="Helical" evidence="1">
    <location>
        <begin position="61"/>
        <end position="84"/>
    </location>
</feature>
<evidence type="ECO:0000313" key="8">
    <source>
        <dbReference type="Proteomes" id="UP000250136"/>
    </source>
</evidence>
<keyword evidence="8" id="KW-1185">Reference proteome</keyword>
<reference evidence="3 8" key="2">
    <citation type="submission" date="2016-04" db="EMBL/GenBank/DDBJ databases">
        <title>Complete genome sequence of Thermococcus thioreducens type strain OGL-20P.</title>
        <authorList>
            <person name="Oger P.M."/>
        </authorList>
    </citation>
    <scope>NUCLEOTIDE SEQUENCE [LARGE SCALE GENOMIC DNA]</scope>
    <source>
        <strain evidence="3 8">OGL-20P</strain>
    </source>
</reference>
<keyword evidence="1" id="KW-0812">Transmembrane</keyword>
<proteinExistence type="predicted"/>
<dbReference type="EMBL" id="FOIW01000001">
    <property type="protein sequence ID" value="SEV87960.1"/>
    <property type="molecule type" value="Genomic_DNA"/>
</dbReference>
<dbReference type="PANTHER" id="PTHR33531:SF7">
    <property type="entry name" value="HYPOTHETICAL MEMBRANE PROTEIN, CONSERVED"/>
    <property type="match status" value="1"/>
</dbReference>
<feature type="transmembrane region" description="Helical" evidence="1">
    <location>
        <begin position="153"/>
        <end position="172"/>
    </location>
</feature>
<evidence type="ECO:0000313" key="4">
    <source>
        <dbReference type="EMBL" id="KQH82397.1"/>
    </source>
</evidence>
<evidence type="ECO:0000259" key="2">
    <source>
        <dbReference type="Pfam" id="PF05763"/>
    </source>
</evidence>
<dbReference type="Proteomes" id="UP000182125">
    <property type="component" value="Unassembled WGS sequence"/>
</dbReference>
<dbReference type="AlphaFoldDB" id="A0A0Q2QQY3"/>
<reference evidence="5 7" key="3">
    <citation type="submission" date="2016-10" db="EMBL/GenBank/DDBJ databases">
        <authorList>
            <person name="de Groot N.N."/>
        </authorList>
    </citation>
    <scope>NUCLEOTIDE SEQUENCE [LARGE SCALE GENOMIC DNA]</scope>
    <source>
        <strain evidence="5 7">OGL-20</strain>
    </source>
</reference>
<dbReference type="PATRIC" id="fig|277988.4.peg.1147"/>
<dbReference type="Proteomes" id="UP000250136">
    <property type="component" value="Chromosome"/>
</dbReference>
<reference evidence="4 6" key="1">
    <citation type="submission" date="2015-08" db="EMBL/GenBank/DDBJ databases">
        <title>Thermococcus thioreducens DSM 14981 genome sequencing.</title>
        <authorList>
            <person name="Hong S.-J."/>
            <person name="Kim M.-C."/>
            <person name="Shin J.-H."/>
        </authorList>
    </citation>
    <scope>NUCLEOTIDE SEQUENCE [LARGE SCALE GENOMIC DNA]</scope>
    <source>
        <strain evidence="4 6">DSM 14981</strain>
    </source>
</reference>
<dbReference type="STRING" id="277988.SAMN05216170_0594"/>
<feature type="transmembrane region" description="Helical" evidence="1">
    <location>
        <begin position="178"/>
        <end position="200"/>
    </location>
</feature>
<dbReference type="InterPro" id="IPR008553">
    <property type="entry name" value="DUF835"/>
</dbReference>
<feature type="domain" description="DUF835" evidence="2">
    <location>
        <begin position="220"/>
        <end position="353"/>
    </location>
</feature>
<accession>A0A0Q2QQY3</accession>
<dbReference type="EMBL" id="LIXN01000008">
    <property type="protein sequence ID" value="KQH82397.1"/>
    <property type="molecule type" value="Genomic_DNA"/>
</dbReference>
<feature type="transmembrane region" description="Helical" evidence="1">
    <location>
        <begin position="96"/>
        <end position="114"/>
    </location>
</feature>
<protein>
    <recommendedName>
        <fullName evidence="2">DUF835 domain-containing protein</fullName>
    </recommendedName>
</protein>
<keyword evidence="1" id="KW-0472">Membrane</keyword>
<feature type="transmembrane region" description="Helical" evidence="1">
    <location>
        <begin position="120"/>
        <end position="141"/>
    </location>
</feature>
<evidence type="ECO:0000313" key="3">
    <source>
        <dbReference type="EMBL" id="ASJ12608.1"/>
    </source>
</evidence>
<dbReference type="Proteomes" id="UP000051862">
    <property type="component" value="Unassembled WGS sequence"/>
</dbReference>
<keyword evidence="1" id="KW-1133">Transmembrane helix</keyword>
<dbReference type="KEGG" id="ttd:A3L14_06770"/>
<organism evidence="4 6">
    <name type="scientific">Thermococcus thioreducens</name>
    <dbReference type="NCBI Taxonomy" id="277988"/>
    <lineage>
        <taxon>Archaea</taxon>
        <taxon>Methanobacteriati</taxon>
        <taxon>Methanobacteriota</taxon>
        <taxon>Thermococci</taxon>
        <taxon>Thermococcales</taxon>
        <taxon>Thermococcaceae</taxon>
        <taxon>Thermococcus</taxon>
    </lineage>
</organism>